<dbReference type="SMART" id="SM00054">
    <property type="entry name" value="EFh"/>
    <property type="match status" value="4"/>
</dbReference>
<feature type="region of interest" description="Disordered" evidence="2">
    <location>
        <begin position="665"/>
        <end position="713"/>
    </location>
</feature>
<dbReference type="HOGENOM" id="CLU_300975_0_0_1"/>
<evidence type="ECO:0000313" key="4">
    <source>
        <dbReference type="EMBL" id="EDV26071.1"/>
    </source>
</evidence>
<dbReference type="GO" id="GO:0005509">
    <property type="term" value="F:calcium ion binding"/>
    <property type="evidence" value="ECO:0007669"/>
    <property type="project" value="InterPro"/>
</dbReference>
<gene>
    <name evidence="4" type="ORF">TRIADDRAFT_55804</name>
</gene>
<keyword evidence="1" id="KW-0106">Calcium</keyword>
<dbReference type="PROSITE" id="PS50222">
    <property type="entry name" value="EF_HAND_2"/>
    <property type="match status" value="2"/>
</dbReference>
<dbReference type="OrthoDB" id="2121618at2759"/>
<organism evidence="4 5">
    <name type="scientific">Trichoplax adhaerens</name>
    <name type="common">Trichoplax reptans</name>
    <dbReference type="NCBI Taxonomy" id="10228"/>
    <lineage>
        <taxon>Eukaryota</taxon>
        <taxon>Metazoa</taxon>
        <taxon>Placozoa</taxon>
        <taxon>Uniplacotomia</taxon>
        <taxon>Trichoplacea</taxon>
        <taxon>Trichoplacidae</taxon>
        <taxon>Trichoplax</taxon>
    </lineage>
</organism>
<evidence type="ECO:0000313" key="5">
    <source>
        <dbReference type="Proteomes" id="UP000009022"/>
    </source>
</evidence>
<dbReference type="InParanoid" id="B3RVW9"/>
<dbReference type="Proteomes" id="UP000009022">
    <property type="component" value="Unassembled WGS sequence"/>
</dbReference>
<dbReference type="EMBL" id="DS985244">
    <property type="protein sequence ID" value="EDV26071.1"/>
    <property type="molecule type" value="Genomic_DNA"/>
</dbReference>
<feature type="region of interest" description="Disordered" evidence="2">
    <location>
        <begin position="447"/>
        <end position="475"/>
    </location>
</feature>
<proteinExistence type="predicted"/>
<dbReference type="PROSITE" id="PS00018">
    <property type="entry name" value="EF_HAND_1"/>
    <property type="match status" value="2"/>
</dbReference>
<dbReference type="InterPro" id="IPR011992">
    <property type="entry name" value="EF-hand-dom_pair"/>
</dbReference>
<dbReference type="eggNOG" id="KOG0027">
    <property type="taxonomic scope" value="Eukaryota"/>
</dbReference>
<name>B3RVW9_TRIAD</name>
<dbReference type="Gene3D" id="1.10.238.10">
    <property type="entry name" value="EF-hand"/>
    <property type="match status" value="1"/>
</dbReference>
<keyword evidence="5" id="KW-1185">Reference proteome</keyword>
<dbReference type="STRING" id="10228.B3RVW9"/>
<dbReference type="KEGG" id="tad:TRIADDRAFT_55804"/>
<dbReference type="AlphaFoldDB" id="B3RVW9"/>
<dbReference type="InterPro" id="IPR018247">
    <property type="entry name" value="EF_Hand_1_Ca_BS"/>
</dbReference>
<feature type="compositionally biased region" description="Basic residues" evidence="2">
    <location>
        <begin position="447"/>
        <end position="469"/>
    </location>
</feature>
<dbReference type="SUPFAM" id="SSF47473">
    <property type="entry name" value="EF-hand"/>
    <property type="match status" value="1"/>
</dbReference>
<feature type="region of interest" description="Disordered" evidence="2">
    <location>
        <begin position="90"/>
        <end position="117"/>
    </location>
</feature>
<feature type="compositionally biased region" description="Basic residues" evidence="2">
    <location>
        <begin position="668"/>
        <end position="680"/>
    </location>
</feature>
<protein>
    <recommendedName>
        <fullName evidence="3">EF-hand domain-containing protein</fullName>
    </recommendedName>
</protein>
<dbReference type="RefSeq" id="XP_002112104.1">
    <property type="nucleotide sequence ID" value="XM_002112068.1"/>
</dbReference>
<feature type="domain" description="EF-hand" evidence="3">
    <location>
        <begin position="830"/>
        <end position="865"/>
    </location>
</feature>
<accession>B3RVW9</accession>
<evidence type="ECO:0000256" key="2">
    <source>
        <dbReference type="SAM" id="MobiDB-lite"/>
    </source>
</evidence>
<dbReference type="PANTHER" id="PTHR35538">
    <property type="entry name" value="LIG_CHAN-GLU_BD DOMAIN-CONTAINING PROTEIN"/>
    <property type="match status" value="1"/>
</dbReference>
<dbReference type="Pfam" id="PF13499">
    <property type="entry name" value="EF-hand_7"/>
    <property type="match status" value="2"/>
</dbReference>
<evidence type="ECO:0000256" key="1">
    <source>
        <dbReference type="ARBA" id="ARBA00022837"/>
    </source>
</evidence>
<dbReference type="InterPro" id="IPR002048">
    <property type="entry name" value="EF_hand_dom"/>
</dbReference>
<evidence type="ECO:0000259" key="3">
    <source>
        <dbReference type="PROSITE" id="PS50222"/>
    </source>
</evidence>
<dbReference type="PANTHER" id="PTHR35538:SF4">
    <property type="entry name" value="EF-HAND DOMAIN-CONTAINING PROTEIN"/>
    <property type="match status" value="1"/>
</dbReference>
<feature type="domain" description="EF-hand" evidence="3">
    <location>
        <begin position="925"/>
        <end position="960"/>
    </location>
</feature>
<dbReference type="GeneID" id="6753317"/>
<dbReference type="CTD" id="6753317"/>
<reference evidence="4 5" key="1">
    <citation type="journal article" date="2008" name="Nature">
        <title>The Trichoplax genome and the nature of placozoans.</title>
        <authorList>
            <person name="Srivastava M."/>
            <person name="Begovic E."/>
            <person name="Chapman J."/>
            <person name="Putnam N.H."/>
            <person name="Hellsten U."/>
            <person name="Kawashima T."/>
            <person name="Kuo A."/>
            <person name="Mitros T."/>
            <person name="Salamov A."/>
            <person name="Carpenter M.L."/>
            <person name="Signorovitch A.Y."/>
            <person name="Moreno M.A."/>
            <person name="Kamm K."/>
            <person name="Grimwood J."/>
            <person name="Schmutz J."/>
            <person name="Shapiro H."/>
            <person name="Grigoriev I.V."/>
            <person name="Buss L.W."/>
            <person name="Schierwater B."/>
            <person name="Dellaporta S.L."/>
            <person name="Rokhsar D.S."/>
        </authorList>
    </citation>
    <scope>NUCLEOTIDE SEQUENCE [LARGE SCALE GENOMIC DNA]</scope>
    <source>
        <strain evidence="4 5">Grell-BS-1999</strain>
    </source>
</reference>
<sequence>MVDYQTKPRPQTVSHTTQLYYGPHQLKNIKRQVERQFTRRRPKSEPARRVFITQSNGDPELEIPDASMVHKSLPYTTYSARLEMSRRYASSSSHKRTASASTVPMKVPVSPQSTITSLPTFQTKPIEREEPTLCPLPFATPKSPIQFKPDTLPGYYKSSPVRTPNYDIPDKVTIKPEPHPSFTKIQQKVKINYVQNLEDCKDDKVPSYELLPTEVVRKKPTVAQPERFLARYSEFNNSRMRQKLMFVKSHRVDRSYYMAGTGLELKARAYKPAVCESEILTCTPVSTIESLEFDLTTEDGESTLNESKDERLREGAIGRLSEGTEESDVEDQENEIENLAESLALHTSPRNQYDKRENLIYLDIKRRGGKPLRKGLQSVEYGQFVPEDPSNTKLNQVETKIVTESYPEPQIIEQEPSSSLPVDEKEIEPINVLHSLGIQGRAAKFVTSRRKPTIPRKSRTQKLKQKSKNQQHNLSSVAPVVDQHEMDQDGMPAISPSKPEKSILRKRTFKKSITSSAIQIKKGLRWTLDEDEDNNPHSSKEEKEPVLPNYNHDVFLFSKRAEFLRNLRKDTVTSDSSSKLPKWSLASDDEGSASRLILKSAQRHSDSSLNKLTQNLATSSAKSKRELRKSVSPSSLRAIDELSISKKSSSDGEYHRIYDGEIEVGKKSPLKKTGHRKSKSGRSSSPTHILSGTIVSKHKKEDTTRRRHLSSTKNIRIRSIGELSSAGYDPIKLLHDNPSGLNKLESFLRLQSNSGLYDDTASTISDLRSELSLMMQSDDDDDENFQLPAMYTFTSEPQRKAFEAKFEQLDVNGDHRVSIEELRRKMFASVDDHAVKNLMNLFDLDGDGEIDVREFIVIASLNDKLSGSRTINEEALLEFDLDRLAHLLRSYREMFSLIDHDEDGYLLTSELSIMISAAIGIKLGTNRNFVRKLVHLIDKDHSGTIDFVEFMTYIPFFVQLHEAVVNKPVFDESTGKDQKALEREFKKSIKKHHH</sequence>